<evidence type="ECO:0000313" key="18">
    <source>
        <dbReference type="Proteomes" id="UP000241769"/>
    </source>
</evidence>
<reference evidence="17 18" key="1">
    <citation type="journal article" date="2018" name="Genome Biol. Evol.">
        <title>Multiple Roots of Fruiting Body Formation in Amoebozoa.</title>
        <authorList>
            <person name="Hillmann F."/>
            <person name="Forbes G."/>
            <person name="Novohradska S."/>
            <person name="Ferling I."/>
            <person name="Riege K."/>
            <person name="Groth M."/>
            <person name="Westermann M."/>
            <person name="Marz M."/>
            <person name="Spaller T."/>
            <person name="Winckler T."/>
            <person name="Schaap P."/>
            <person name="Glockner G."/>
        </authorList>
    </citation>
    <scope>NUCLEOTIDE SEQUENCE [LARGE SCALE GENOMIC DNA]</scope>
    <source>
        <strain evidence="17 18">Jena</strain>
    </source>
</reference>
<proteinExistence type="inferred from homology"/>
<dbReference type="InterPro" id="IPR008271">
    <property type="entry name" value="Ser/Thr_kinase_AS"/>
</dbReference>
<dbReference type="Pfam" id="PF12796">
    <property type="entry name" value="Ank_2"/>
    <property type="match status" value="2"/>
</dbReference>
<evidence type="ECO:0000256" key="7">
    <source>
        <dbReference type="ARBA" id="ARBA00047899"/>
    </source>
</evidence>
<dbReference type="InterPro" id="IPR000719">
    <property type="entry name" value="Prot_kinase_dom"/>
</dbReference>
<evidence type="ECO:0000256" key="11">
    <source>
        <dbReference type="PROSITE-ProRule" id="PRU00023"/>
    </source>
</evidence>
<dbReference type="Gene3D" id="1.10.150.50">
    <property type="entry name" value="Transcription Factor, Ets-1"/>
    <property type="match status" value="1"/>
</dbReference>
<dbReference type="AlphaFoldDB" id="A0A2P6N047"/>
<keyword evidence="3" id="KW-0808">Transferase</keyword>
<dbReference type="InterPro" id="IPR036770">
    <property type="entry name" value="Ankyrin_rpt-contain_sf"/>
</dbReference>
<dbReference type="PROSITE" id="PS00107">
    <property type="entry name" value="PROTEIN_KINASE_ATP"/>
    <property type="match status" value="1"/>
</dbReference>
<dbReference type="SMART" id="SM00454">
    <property type="entry name" value="SAM"/>
    <property type="match status" value="1"/>
</dbReference>
<dbReference type="InterPro" id="IPR017441">
    <property type="entry name" value="Protein_kinase_ATP_BS"/>
</dbReference>
<dbReference type="PROSITE" id="PS00108">
    <property type="entry name" value="PROTEIN_KINASE_ST"/>
    <property type="match status" value="1"/>
</dbReference>
<comment type="similarity">
    <text evidence="1">Belongs to the protein kinase superfamily. TKL Ser/Thr protein kinase family.</text>
</comment>
<name>A0A2P6N047_9EUKA</name>
<feature type="domain" description="DEP" evidence="16">
    <location>
        <begin position="222"/>
        <end position="301"/>
    </location>
</feature>
<dbReference type="SUPFAM" id="SSF46785">
    <property type="entry name" value="Winged helix' DNA-binding domain"/>
    <property type="match status" value="1"/>
</dbReference>
<dbReference type="InterPro" id="IPR036390">
    <property type="entry name" value="WH_DNA-bd_sf"/>
</dbReference>
<keyword evidence="10" id="KW-0460">Magnesium</keyword>
<comment type="catalytic activity">
    <reaction evidence="7">
        <text>L-threonyl-[protein] + ATP = O-phospho-L-threonyl-[protein] + ADP + H(+)</text>
        <dbReference type="Rhea" id="RHEA:46608"/>
        <dbReference type="Rhea" id="RHEA-COMP:11060"/>
        <dbReference type="Rhea" id="RHEA-COMP:11605"/>
        <dbReference type="ChEBI" id="CHEBI:15378"/>
        <dbReference type="ChEBI" id="CHEBI:30013"/>
        <dbReference type="ChEBI" id="CHEBI:30616"/>
        <dbReference type="ChEBI" id="CHEBI:61977"/>
        <dbReference type="ChEBI" id="CHEBI:456216"/>
        <dbReference type="EC" id="2.7.11.1"/>
    </reaction>
</comment>
<keyword evidence="18" id="KW-1185">Reference proteome</keyword>
<keyword evidence="6 12" id="KW-0067">ATP-binding</keyword>
<dbReference type="SUPFAM" id="SSF56112">
    <property type="entry name" value="Protein kinase-like (PK-like)"/>
    <property type="match status" value="1"/>
</dbReference>
<dbReference type="Gene3D" id="1.25.40.20">
    <property type="entry name" value="Ankyrin repeat-containing domain"/>
    <property type="match status" value="1"/>
</dbReference>
<dbReference type="Pfam" id="PF00536">
    <property type="entry name" value="SAM_1"/>
    <property type="match status" value="1"/>
</dbReference>
<accession>A0A2P6N047</accession>
<evidence type="ECO:0000259" key="15">
    <source>
        <dbReference type="PROSITE" id="PS50105"/>
    </source>
</evidence>
<dbReference type="InterPro" id="IPR001660">
    <property type="entry name" value="SAM"/>
</dbReference>
<evidence type="ECO:0000256" key="8">
    <source>
        <dbReference type="ARBA" id="ARBA00048679"/>
    </source>
</evidence>
<feature type="repeat" description="ANK" evidence="11">
    <location>
        <begin position="436"/>
        <end position="469"/>
    </location>
</feature>
<evidence type="ECO:0000256" key="1">
    <source>
        <dbReference type="ARBA" id="ARBA00005843"/>
    </source>
</evidence>
<evidence type="ECO:0000256" key="9">
    <source>
        <dbReference type="PIRSR" id="PIRSR000615-1"/>
    </source>
</evidence>
<feature type="active site" description="Proton acceptor" evidence="9">
    <location>
        <position position="855"/>
    </location>
</feature>
<dbReference type="SMART" id="SM00248">
    <property type="entry name" value="ANK"/>
    <property type="match status" value="5"/>
</dbReference>
<evidence type="ECO:0000313" key="17">
    <source>
        <dbReference type="EMBL" id="PRP77325.1"/>
    </source>
</evidence>
<dbReference type="InterPro" id="IPR002110">
    <property type="entry name" value="Ankyrin_rpt"/>
</dbReference>
<evidence type="ECO:0000259" key="14">
    <source>
        <dbReference type="PROSITE" id="PS50011"/>
    </source>
</evidence>
<dbReference type="InterPro" id="IPR013761">
    <property type="entry name" value="SAM/pointed_sf"/>
</dbReference>
<dbReference type="PROSITE" id="PS50186">
    <property type="entry name" value="DEP"/>
    <property type="match status" value="1"/>
</dbReference>
<keyword evidence="10" id="KW-0479">Metal-binding</keyword>
<evidence type="ECO:0000256" key="10">
    <source>
        <dbReference type="PIRSR" id="PIRSR000615-3"/>
    </source>
</evidence>
<keyword evidence="2" id="KW-0723">Serine/threonine-protein kinase</keyword>
<gene>
    <name evidence="17" type="ORF">PROFUN_05570</name>
</gene>
<dbReference type="InParanoid" id="A0A2P6N047"/>
<feature type="repeat" description="ANK" evidence="11">
    <location>
        <begin position="470"/>
        <end position="507"/>
    </location>
</feature>
<evidence type="ECO:0000256" key="3">
    <source>
        <dbReference type="ARBA" id="ARBA00022679"/>
    </source>
</evidence>
<dbReference type="PROSITE" id="PS50297">
    <property type="entry name" value="ANK_REP_REGION"/>
    <property type="match status" value="2"/>
</dbReference>
<dbReference type="PROSITE" id="PS50105">
    <property type="entry name" value="SAM_DOMAIN"/>
    <property type="match status" value="1"/>
</dbReference>
<comment type="catalytic activity">
    <reaction evidence="8">
        <text>L-seryl-[protein] + ATP = O-phospho-L-seryl-[protein] + ADP + H(+)</text>
        <dbReference type="Rhea" id="RHEA:17989"/>
        <dbReference type="Rhea" id="RHEA-COMP:9863"/>
        <dbReference type="Rhea" id="RHEA-COMP:11604"/>
        <dbReference type="ChEBI" id="CHEBI:15378"/>
        <dbReference type="ChEBI" id="CHEBI:29999"/>
        <dbReference type="ChEBI" id="CHEBI:30616"/>
        <dbReference type="ChEBI" id="CHEBI:83421"/>
        <dbReference type="ChEBI" id="CHEBI:456216"/>
        <dbReference type="EC" id="2.7.11.1"/>
    </reaction>
</comment>
<evidence type="ECO:0000256" key="13">
    <source>
        <dbReference type="SAM" id="MobiDB-lite"/>
    </source>
</evidence>
<dbReference type="InterPro" id="IPR051681">
    <property type="entry name" value="Ser/Thr_Kinases-Pseudokinases"/>
</dbReference>
<feature type="region of interest" description="Disordered" evidence="13">
    <location>
        <begin position="1"/>
        <end position="20"/>
    </location>
</feature>
<evidence type="ECO:0000256" key="6">
    <source>
        <dbReference type="ARBA" id="ARBA00022840"/>
    </source>
</evidence>
<dbReference type="SMART" id="SM00049">
    <property type="entry name" value="DEP"/>
    <property type="match status" value="1"/>
</dbReference>
<dbReference type="STRING" id="1890364.A0A2P6N047"/>
<dbReference type="GO" id="GO:0004674">
    <property type="term" value="F:protein serine/threonine kinase activity"/>
    <property type="evidence" value="ECO:0007669"/>
    <property type="project" value="UniProtKB-KW"/>
</dbReference>
<feature type="domain" description="Protein kinase" evidence="14">
    <location>
        <begin position="734"/>
        <end position="1000"/>
    </location>
</feature>
<dbReference type="SMART" id="SM00220">
    <property type="entry name" value="S_TKc"/>
    <property type="match status" value="1"/>
</dbReference>
<dbReference type="GO" id="GO:0046872">
    <property type="term" value="F:metal ion binding"/>
    <property type="evidence" value="ECO:0007669"/>
    <property type="project" value="UniProtKB-KW"/>
</dbReference>
<feature type="binding site" evidence="10">
    <location>
        <position position="860"/>
    </location>
    <ligand>
        <name>Mg(2+)</name>
        <dbReference type="ChEBI" id="CHEBI:18420"/>
    </ligand>
</feature>
<protein>
    <submittedName>
        <fullName evidence="17">Ankyrin repeat-containing protein</fullName>
    </submittedName>
</protein>
<dbReference type="EMBL" id="MDYQ01000269">
    <property type="protein sequence ID" value="PRP77325.1"/>
    <property type="molecule type" value="Genomic_DNA"/>
</dbReference>
<dbReference type="SUPFAM" id="SSF48403">
    <property type="entry name" value="Ankyrin repeat"/>
    <property type="match status" value="1"/>
</dbReference>
<dbReference type="Gene3D" id="3.30.200.20">
    <property type="entry name" value="Phosphorylase Kinase, domain 1"/>
    <property type="match status" value="1"/>
</dbReference>
<dbReference type="InterPro" id="IPR001245">
    <property type="entry name" value="Ser-Thr/Tyr_kinase_cat_dom"/>
</dbReference>
<dbReference type="Gene3D" id="1.10.10.10">
    <property type="entry name" value="Winged helix-like DNA-binding domain superfamily/Winged helix DNA-binding domain"/>
    <property type="match status" value="1"/>
</dbReference>
<dbReference type="Proteomes" id="UP000241769">
    <property type="component" value="Unassembled WGS sequence"/>
</dbReference>
<feature type="domain" description="SAM" evidence="15">
    <location>
        <begin position="602"/>
        <end position="661"/>
    </location>
</feature>
<keyword evidence="4 12" id="KW-0547">Nucleotide-binding</keyword>
<comment type="caution">
    <text evidence="17">The sequence shown here is derived from an EMBL/GenBank/DDBJ whole genome shotgun (WGS) entry which is preliminary data.</text>
</comment>
<dbReference type="CDD" id="cd13999">
    <property type="entry name" value="STKc_MAP3K-like"/>
    <property type="match status" value="1"/>
</dbReference>
<feature type="repeat" description="ANK" evidence="11">
    <location>
        <begin position="508"/>
        <end position="542"/>
    </location>
</feature>
<dbReference type="InterPro" id="IPR000591">
    <property type="entry name" value="DEP_dom"/>
</dbReference>
<dbReference type="GO" id="GO:0005524">
    <property type="term" value="F:ATP binding"/>
    <property type="evidence" value="ECO:0007669"/>
    <property type="project" value="UniProtKB-UniRule"/>
</dbReference>
<feature type="binding site" evidence="12">
    <location>
        <position position="761"/>
    </location>
    <ligand>
        <name>ATP</name>
        <dbReference type="ChEBI" id="CHEBI:30616"/>
    </ligand>
</feature>
<dbReference type="InterPro" id="IPR011009">
    <property type="entry name" value="Kinase-like_dom_sf"/>
</dbReference>
<dbReference type="PANTHER" id="PTHR44329:SF288">
    <property type="entry name" value="MITOGEN-ACTIVATED PROTEIN KINASE KINASE KINASE 20"/>
    <property type="match status" value="1"/>
</dbReference>
<dbReference type="GO" id="GO:0035556">
    <property type="term" value="P:intracellular signal transduction"/>
    <property type="evidence" value="ECO:0007669"/>
    <property type="project" value="InterPro"/>
</dbReference>
<organism evidence="17 18">
    <name type="scientific">Planoprotostelium fungivorum</name>
    <dbReference type="NCBI Taxonomy" id="1890364"/>
    <lineage>
        <taxon>Eukaryota</taxon>
        <taxon>Amoebozoa</taxon>
        <taxon>Evosea</taxon>
        <taxon>Variosea</taxon>
        <taxon>Cavosteliida</taxon>
        <taxon>Cavosteliaceae</taxon>
        <taxon>Planoprotostelium</taxon>
    </lineage>
</organism>
<dbReference type="SUPFAM" id="SSF47769">
    <property type="entry name" value="SAM/Pointed domain"/>
    <property type="match status" value="1"/>
</dbReference>
<dbReference type="CDD" id="cd04371">
    <property type="entry name" value="DEP"/>
    <property type="match status" value="1"/>
</dbReference>
<dbReference type="Pfam" id="PF07714">
    <property type="entry name" value="PK_Tyr_Ser-Thr"/>
    <property type="match status" value="1"/>
</dbReference>
<keyword evidence="11" id="KW-0040">ANK repeat</keyword>
<evidence type="ECO:0000259" key="16">
    <source>
        <dbReference type="PROSITE" id="PS50186"/>
    </source>
</evidence>
<dbReference type="OrthoDB" id="10261027at2759"/>
<sequence length="1012" mass="114161">MSLSSISPPPSPLTSRRAVDSDEEKQLLRAVCRANTSFDFYDTTAEFYEKLLSLLVDLTESSFGYACTIETKGIESKSPIQAVAAIDKRSSHSSAQTLREIITLMDDETNTVSASVTSRQVNLQNGRSIIKGNNVEILLQNTMMIPLFRPPRKGERDGNRELIAIMGVGERNQSFTPSYLASLRPFVKTCEMLITSHHNQVLLRKLQGHGWMQELALKMKRSETGIPTKDRKLMLKTYKNCFTGKDVVSWLLEHAEDPEGRTHTREDAVKLGAKLMSNGYFYPFNKSGDFVDDSMYYSFDPVESLKINVAREALGSYDDLGSVESGNTTPRKARAGMKNFRRFSLNATEASFLSRGPLKDPDAERIKLHTIVVKKDLTSLRKKLTKKKVIDVLIYPNENGQSALQLAITESDPVAVEMIVQCFIANKLDINGRDARGRTALHCAIESASERMVAAVLTHPTIDVNIKDDNGCTPLHTFCRRYYNPSSIEQTFRELIDKGARINEADEEGETPLHVAIYNKAIRAILTRLLLDSGAELNVGSSDGQTPLNYAIQLGRKDLVHMLLSRGANPNFRAKSTSKTGLEQATECGNEEINSLVMKCCDLSQWLDSIEMGKWLPVLIKELIFKDILFFVEDRILLEAGVSLAGDRLRILQAIEKLKKEELERRINPDASPKTPQTPKGRMRLSDLRKRFPSPNEKVSIPDPVPMLSFNSEMENFRSLPENTSVEWIPPNQLEFTELLGSGNSGEVFRGFYNGQEVAIKVLERDGVVTKLEEFKHEFKVMSAIRGDTIVRFFGASIEPKPSFVMEYCSRGSVYDLLRDSKVLFGWDEMIRFSYQMVQAIHLLHSNNPQILHRDIKTMNFLVTQSWFIKACDFGLSRFLSGDNMNTFYQVRGTMSYIAPETYLGNKFTTSSDVYSLGMVMWEMMHRAATGQHRLPFSEYEFITQPIQILVQSAQHNLRPSLPSEPTVPPELKELVTACWDADPSKRPTTEQLMKTLAELRRLRSGSFDANS</sequence>
<dbReference type="PROSITE" id="PS50088">
    <property type="entry name" value="ANK_REPEAT"/>
    <property type="match status" value="4"/>
</dbReference>
<evidence type="ECO:0000256" key="2">
    <source>
        <dbReference type="ARBA" id="ARBA00022527"/>
    </source>
</evidence>
<feature type="binding site" evidence="10">
    <location>
        <position position="873"/>
    </location>
    <ligand>
        <name>Mg(2+)</name>
        <dbReference type="ChEBI" id="CHEBI:18420"/>
    </ligand>
</feature>
<evidence type="ECO:0000256" key="5">
    <source>
        <dbReference type="ARBA" id="ARBA00022777"/>
    </source>
</evidence>
<keyword evidence="5" id="KW-0418">Kinase</keyword>
<dbReference type="Pfam" id="PF00610">
    <property type="entry name" value="DEP"/>
    <property type="match status" value="1"/>
</dbReference>
<dbReference type="PANTHER" id="PTHR44329">
    <property type="entry name" value="SERINE/THREONINE-PROTEIN KINASE TNNI3K-RELATED"/>
    <property type="match status" value="1"/>
</dbReference>
<dbReference type="Gene3D" id="1.10.510.10">
    <property type="entry name" value="Transferase(Phosphotransferase) domain 1"/>
    <property type="match status" value="1"/>
</dbReference>
<dbReference type="PROSITE" id="PS50011">
    <property type="entry name" value="PROTEIN_KINASE_DOM"/>
    <property type="match status" value="1"/>
</dbReference>
<evidence type="ECO:0000256" key="4">
    <source>
        <dbReference type="ARBA" id="ARBA00022741"/>
    </source>
</evidence>
<evidence type="ECO:0000256" key="12">
    <source>
        <dbReference type="PROSITE-ProRule" id="PRU10141"/>
    </source>
</evidence>
<feature type="repeat" description="ANK" evidence="11">
    <location>
        <begin position="543"/>
        <end position="575"/>
    </location>
</feature>
<dbReference type="InterPro" id="IPR036388">
    <property type="entry name" value="WH-like_DNA-bd_sf"/>
</dbReference>